<dbReference type="PANTHER" id="PTHR43669:SF3">
    <property type="entry name" value="ALCOHOL DEHYDROGENASE, PUTATIVE (AFU_ORTHOLOGUE AFUA_3G03445)-RELATED"/>
    <property type="match status" value="1"/>
</dbReference>
<dbReference type="Gene3D" id="3.40.50.720">
    <property type="entry name" value="NAD(P)-binding Rossmann-like Domain"/>
    <property type="match status" value="1"/>
</dbReference>
<keyword evidence="2" id="KW-0560">Oxidoreductase</keyword>
<gene>
    <name evidence="3" type="ORF">FLO80_20580</name>
</gene>
<dbReference type="AlphaFoldDB" id="A0A5A9YXG7"/>
<evidence type="ECO:0000313" key="3">
    <source>
        <dbReference type="EMBL" id="KAA0909683.1"/>
    </source>
</evidence>
<dbReference type="InterPro" id="IPR036291">
    <property type="entry name" value="NAD(P)-bd_dom_sf"/>
</dbReference>
<accession>A0A5A9YXG7</accession>
<dbReference type="EMBL" id="VINQ01000028">
    <property type="protein sequence ID" value="KAA0909683.1"/>
    <property type="molecule type" value="Genomic_DNA"/>
</dbReference>
<dbReference type="PANTHER" id="PTHR43669">
    <property type="entry name" value="5-KETO-D-GLUCONATE 5-REDUCTASE"/>
    <property type="match status" value="1"/>
</dbReference>
<comment type="caution">
    <text evidence="3">The sequence shown here is derived from an EMBL/GenBank/DDBJ whole genome shotgun (WGS) entry which is preliminary data.</text>
</comment>
<proteinExistence type="inferred from homology"/>
<sequence length="147" mass="15715">MVLSSRNPEEAAETLRARHDVRIEIVPGSVAEPAVAAALAETASGLGGASAFLLNHGGPPVKPLMAITDEDWSQSFEIMVNGPLRVLRALVPQMQEAESGRVVAVSSCRVALNCEMGNPTGSGQNMGVMRRVFCLRRSADHRELRPL</sequence>
<name>A0A5A9YXG7_9RHOB</name>
<keyword evidence="4" id="KW-1185">Reference proteome</keyword>
<reference evidence="3 4" key="1">
    <citation type="submission" date="2019-07" db="EMBL/GenBank/DDBJ databases">
        <title>Aquicoccus porphyridii gen. nov., sp. nov., isolated from a small marine red alga, Porphyridium marinum.</title>
        <authorList>
            <person name="Liu L."/>
        </authorList>
    </citation>
    <scope>NUCLEOTIDE SEQUENCE [LARGE SCALE GENOMIC DNA]</scope>
    <source>
        <strain evidence="3 4">L1 8-17</strain>
    </source>
</reference>
<dbReference type="Pfam" id="PF00106">
    <property type="entry name" value="adh_short"/>
    <property type="match status" value="1"/>
</dbReference>
<evidence type="ECO:0000256" key="1">
    <source>
        <dbReference type="ARBA" id="ARBA00006484"/>
    </source>
</evidence>
<dbReference type="GO" id="GO:0016491">
    <property type="term" value="F:oxidoreductase activity"/>
    <property type="evidence" value="ECO:0007669"/>
    <property type="project" value="UniProtKB-KW"/>
</dbReference>
<evidence type="ECO:0000313" key="4">
    <source>
        <dbReference type="Proteomes" id="UP000325291"/>
    </source>
</evidence>
<organism evidence="3 4">
    <name type="scientific">Aquicoccus porphyridii</name>
    <dbReference type="NCBI Taxonomy" id="1852029"/>
    <lineage>
        <taxon>Bacteria</taxon>
        <taxon>Pseudomonadati</taxon>
        <taxon>Pseudomonadota</taxon>
        <taxon>Alphaproteobacteria</taxon>
        <taxon>Rhodobacterales</taxon>
        <taxon>Paracoccaceae</taxon>
        <taxon>Aquicoccus</taxon>
    </lineage>
</organism>
<dbReference type="Proteomes" id="UP000325291">
    <property type="component" value="Unassembled WGS sequence"/>
</dbReference>
<protein>
    <submittedName>
        <fullName evidence="3">SDR family NAD(P)-dependent oxidoreductase</fullName>
    </submittedName>
</protein>
<dbReference type="SUPFAM" id="SSF51735">
    <property type="entry name" value="NAD(P)-binding Rossmann-fold domains"/>
    <property type="match status" value="1"/>
</dbReference>
<evidence type="ECO:0000256" key="2">
    <source>
        <dbReference type="ARBA" id="ARBA00023002"/>
    </source>
</evidence>
<comment type="similarity">
    <text evidence="1">Belongs to the short-chain dehydrogenases/reductases (SDR) family.</text>
</comment>
<dbReference type="InterPro" id="IPR002347">
    <property type="entry name" value="SDR_fam"/>
</dbReference>